<proteinExistence type="predicted"/>
<keyword evidence="1" id="KW-0645">Protease</keyword>
<dbReference type="AlphaFoldDB" id="A0A6N6VKK6"/>
<evidence type="ECO:0000259" key="6">
    <source>
        <dbReference type="PROSITE" id="PS50249"/>
    </source>
</evidence>
<sequence length="158" mass="17112">MHRPRKLLELTLARRARLLIAADARARFPEECCGLLIGVLRAGKAHVTRVVPAANVAPPARRRRHFEIDPGALFAVRRTLRESGATRHREAILGYFHSHPGGNALPSGADLAGAHEVGLVTLIAAPPRKAGVVPLRAWLRLGGGPSSRFRPLKITTDL</sequence>
<evidence type="ECO:0000313" key="7">
    <source>
        <dbReference type="EMBL" id="KAB7740845.1"/>
    </source>
</evidence>
<reference evidence="7 8" key="1">
    <citation type="submission" date="2019-09" db="EMBL/GenBank/DDBJ databases">
        <title>Parvibaculum sedimenti sp. nov., isolated from sediment.</title>
        <authorList>
            <person name="Wang Y."/>
        </authorList>
    </citation>
    <scope>NUCLEOTIDE SEQUENCE [LARGE SCALE GENOMIC DNA]</scope>
    <source>
        <strain evidence="7 8">HXT-9</strain>
    </source>
</reference>
<dbReference type="GO" id="GO:0008235">
    <property type="term" value="F:metalloexopeptidase activity"/>
    <property type="evidence" value="ECO:0007669"/>
    <property type="project" value="TreeGrafter"/>
</dbReference>
<dbReference type="PANTHER" id="PTHR34858">
    <property type="entry name" value="CYSO-CYSTEINE PEPTIDASE"/>
    <property type="match status" value="1"/>
</dbReference>
<gene>
    <name evidence="7" type="ORF">F2P47_07305</name>
</gene>
<protein>
    <recommendedName>
        <fullName evidence="6">MPN domain-containing protein</fullName>
    </recommendedName>
</protein>
<dbReference type="InterPro" id="IPR028090">
    <property type="entry name" value="JAB_dom_prok"/>
</dbReference>
<evidence type="ECO:0000256" key="2">
    <source>
        <dbReference type="ARBA" id="ARBA00022723"/>
    </source>
</evidence>
<evidence type="ECO:0000313" key="8">
    <source>
        <dbReference type="Proteomes" id="UP000468901"/>
    </source>
</evidence>
<organism evidence="7 8">
    <name type="scientific">Parvibaculum sedimenti</name>
    <dbReference type="NCBI Taxonomy" id="2608632"/>
    <lineage>
        <taxon>Bacteria</taxon>
        <taxon>Pseudomonadati</taxon>
        <taxon>Pseudomonadota</taxon>
        <taxon>Alphaproteobacteria</taxon>
        <taxon>Hyphomicrobiales</taxon>
        <taxon>Parvibaculaceae</taxon>
        <taxon>Parvibaculum</taxon>
    </lineage>
</organism>
<keyword evidence="5" id="KW-0482">Metalloprotease</keyword>
<evidence type="ECO:0000256" key="1">
    <source>
        <dbReference type="ARBA" id="ARBA00022670"/>
    </source>
</evidence>
<dbReference type="EMBL" id="WESC01000005">
    <property type="protein sequence ID" value="KAB7740845.1"/>
    <property type="molecule type" value="Genomic_DNA"/>
</dbReference>
<dbReference type="SUPFAM" id="SSF102712">
    <property type="entry name" value="JAB1/MPN domain"/>
    <property type="match status" value="1"/>
</dbReference>
<comment type="caution">
    <text evidence="7">The sequence shown here is derived from an EMBL/GenBank/DDBJ whole genome shotgun (WGS) entry which is preliminary data.</text>
</comment>
<evidence type="ECO:0000256" key="4">
    <source>
        <dbReference type="ARBA" id="ARBA00022833"/>
    </source>
</evidence>
<dbReference type="Pfam" id="PF14464">
    <property type="entry name" value="Prok-JAB"/>
    <property type="match status" value="1"/>
</dbReference>
<keyword evidence="4" id="KW-0862">Zinc</keyword>
<accession>A0A6N6VKK6</accession>
<dbReference type="PANTHER" id="PTHR34858:SF1">
    <property type="entry name" value="CYSO-CYSTEINE PEPTIDASE"/>
    <property type="match status" value="1"/>
</dbReference>
<dbReference type="Gene3D" id="3.40.140.10">
    <property type="entry name" value="Cytidine Deaminase, domain 2"/>
    <property type="match status" value="1"/>
</dbReference>
<evidence type="ECO:0000256" key="5">
    <source>
        <dbReference type="ARBA" id="ARBA00023049"/>
    </source>
</evidence>
<evidence type="ECO:0000256" key="3">
    <source>
        <dbReference type="ARBA" id="ARBA00022801"/>
    </source>
</evidence>
<dbReference type="RefSeq" id="WP_152215686.1">
    <property type="nucleotide sequence ID" value="NZ_WESC01000005.1"/>
</dbReference>
<keyword evidence="2" id="KW-0479">Metal-binding</keyword>
<dbReference type="PROSITE" id="PS50249">
    <property type="entry name" value="MPN"/>
    <property type="match status" value="1"/>
</dbReference>
<dbReference type="InterPro" id="IPR051929">
    <property type="entry name" value="VirAsm_ModProt"/>
</dbReference>
<dbReference type="GO" id="GO:0008270">
    <property type="term" value="F:zinc ion binding"/>
    <property type="evidence" value="ECO:0007669"/>
    <property type="project" value="TreeGrafter"/>
</dbReference>
<dbReference type="Proteomes" id="UP000468901">
    <property type="component" value="Unassembled WGS sequence"/>
</dbReference>
<keyword evidence="8" id="KW-1185">Reference proteome</keyword>
<dbReference type="InterPro" id="IPR000555">
    <property type="entry name" value="JAMM/MPN+_dom"/>
</dbReference>
<name>A0A6N6VKK6_9HYPH</name>
<dbReference type="SMART" id="SM00232">
    <property type="entry name" value="JAB_MPN"/>
    <property type="match status" value="1"/>
</dbReference>
<keyword evidence="3" id="KW-0378">Hydrolase</keyword>
<feature type="domain" description="MPN" evidence="6">
    <location>
        <begin position="10"/>
        <end position="144"/>
    </location>
</feature>
<dbReference type="CDD" id="cd08070">
    <property type="entry name" value="MPN_like"/>
    <property type="match status" value="1"/>
</dbReference>
<dbReference type="GO" id="GO:0006508">
    <property type="term" value="P:proteolysis"/>
    <property type="evidence" value="ECO:0007669"/>
    <property type="project" value="UniProtKB-KW"/>
</dbReference>
<dbReference type="InterPro" id="IPR037518">
    <property type="entry name" value="MPN"/>
</dbReference>